<organism evidence="1">
    <name type="scientific">bioreactor metagenome</name>
    <dbReference type="NCBI Taxonomy" id="1076179"/>
    <lineage>
        <taxon>unclassified sequences</taxon>
        <taxon>metagenomes</taxon>
        <taxon>ecological metagenomes</taxon>
    </lineage>
</organism>
<evidence type="ECO:0000313" key="1">
    <source>
        <dbReference type="EMBL" id="MPL60636.1"/>
    </source>
</evidence>
<accession>A0A644T1A4</accession>
<gene>
    <name evidence="1" type="ORF">SDC9_06197</name>
</gene>
<name>A0A644T1A4_9ZZZZ</name>
<dbReference type="EMBL" id="VSSQ01000012">
    <property type="protein sequence ID" value="MPL60636.1"/>
    <property type="molecule type" value="Genomic_DNA"/>
</dbReference>
<proteinExistence type="predicted"/>
<dbReference type="AlphaFoldDB" id="A0A644T1A4"/>
<protein>
    <submittedName>
        <fullName evidence="1">Uncharacterized protein</fullName>
    </submittedName>
</protein>
<comment type="caution">
    <text evidence="1">The sequence shown here is derived from an EMBL/GenBank/DDBJ whole genome shotgun (WGS) entry which is preliminary data.</text>
</comment>
<sequence length="51" mass="5979">MAKGIFRGFINNKGIRYAPDEFPDAVKHKLAKLIIDNYRQKKSNFLTMKNH</sequence>
<reference evidence="1" key="1">
    <citation type="submission" date="2019-08" db="EMBL/GenBank/DDBJ databases">
        <authorList>
            <person name="Kucharzyk K."/>
            <person name="Murdoch R.W."/>
            <person name="Higgins S."/>
            <person name="Loffler F."/>
        </authorList>
    </citation>
    <scope>NUCLEOTIDE SEQUENCE</scope>
</reference>